<organism evidence="8 9">
    <name type="scientific">Pseudoteredinibacter isoporae</name>
    <dbReference type="NCBI Taxonomy" id="570281"/>
    <lineage>
        <taxon>Bacteria</taxon>
        <taxon>Pseudomonadati</taxon>
        <taxon>Pseudomonadota</taxon>
        <taxon>Gammaproteobacteria</taxon>
        <taxon>Cellvibrionales</taxon>
        <taxon>Cellvibrionaceae</taxon>
        <taxon>Pseudoteredinibacter</taxon>
    </lineage>
</organism>
<evidence type="ECO:0000256" key="5">
    <source>
        <dbReference type="ARBA" id="ARBA00023136"/>
    </source>
</evidence>
<evidence type="ECO:0000256" key="2">
    <source>
        <dbReference type="ARBA" id="ARBA00022475"/>
    </source>
</evidence>
<evidence type="ECO:0000256" key="6">
    <source>
        <dbReference type="SAM" id="Phobius"/>
    </source>
</evidence>
<dbReference type="RefSeq" id="WP_208020061.1">
    <property type="nucleotide sequence ID" value="NZ_JAAONY010000001.1"/>
</dbReference>
<feature type="transmembrane region" description="Helical" evidence="6">
    <location>
        <begin position="100"/>
        <end position="119"/>
    </location>
</feature>
<keyword evidence="2" id="KW-1003">Cell membrane</keyword>
<sequence>MMETPKYAGFWIRLVAHIIDGFVFSLLIVPLVLWMVDFDLARYSESSAGASIVQNILPMLAVWLFWYYKSATPGKMVFRIKIVDAETLGRLSVGQTIGRYFAYIVSILPLLLGLIWVAFDKRKQGWHDKLAGTLVIIDEPTASIPAQENATSRNP</sequence>
<dbReference type="InParanoid" id="A0A7X0JRF4"/>
<name>A0A7X0JRF4_9GAMM</name>
<keyword evidence="9" id="KW-1185">Reference proteome</keyword>
<dbReference type="InterPro" id="IPR010432">
    <property type="entry name" value="RDD"/>
</dbReference>
<reference evidence="8 9" key="1">
    <citation type="submission" date="2020-08" db="EMBL/GenBank/DDBJ databases">
        <title>Genomic Encyclopedia of Type Strains, Phase IV (KMG-IV): sequencing the most valuable type-strain genomes for metagenomic binning, comparative biology and taxonomic classification.</title>
        <authorList>
            <person name="Goeker M."/>
        </authorList>
    </citation>
    <scope>NUCLEOTIDE SEQUENCE [LARGE SCALE GENOMIC DNA]</scope>
    <source>
        <strain evidence="8 9">DSM 22368</strain>
    </source>
</reference>
<keyword evidence="3 6" id="KW-0812">Transmembrane</keyword>
<dbReference type="Proteomes" id="UP000528457">
    <property type="component" value="Unassembled WGS sequence"/>
</dbReference>
<dbReference type="PANTHER" id="PTHR36115:SF4">
    <property type="entry name" value="MEMBRANE PROTEIN"/>
    <property type="match status" value="1"/>
</dbReference>
<dbReference type="GO" id="GO:0005886">
    <property type="term" value="C:plasma membrane"/>
    <property type="evidence" value="ECO:0007669"/>
    <property type="project" value="UniProtKB-SubCell"/>
</dbReference>
<evidence type="ECO:0000256" key="1">
    <source>
        <dbReference type="ARBA" id="ARBA00004651"/>
    </source>
</evidence>
<keyword evidence="4 6" id="KW-1133">Transmembrane helix</keyword>
<evidence type="ECO:0000256" key="4">
    <source>
        <dbReference type="ARBA" id="ARBA00022989"/>
    </source>
</evidence>
<dbReference type="Pfam" id="PF06271">
    <property type="entry name" value="RDD"/>
    <property type="match status" value="1"/>
</dbReference>
<feature type="transmembrane region" description="Helical" evidence="6">
    <location>
        <begin position="48"/>
        <end position="68"/>
    </location>
</feature>
<feature type="transmembrane region" description="Helical" evidence="6">
    <location>
        <begin position="12"/>
        <end position="36"/>
    </location>
</feature>
<evidence type="ECO:0000313" key="9">
    <source>
        <dbReference type="Proteomes" id="UP000528457"/>
    </source>
</evidence>
<dbReference type="EMBL" id="JACHHT010000001">
    <property type="protein sequence ID" value="MBB6520268.1"/>
    <property type="molecule type" value="Genomic_DNA"/>
</dbReference>
<dbReference type="InterPro" id="IPR051791">
    <property type="entry name" value="Pra-immunoreactive"/>
</dbReference>
<dbReference type="AlphaFoldDB" id="A0A7X0JRF4"/>
<comment type="caution">
    <text evidence="8">The sequence shown here is derived from an EMBL/GenBank/DDBJ whole genome shotgun (WGS) entry which is preliminary data.</text>
</comment>
<comment type="subcellular location">
    <subcellularLocation>
        <location evidence="1">Cell membrane</location>
        <topology evidence="1">Multi-pass membrane protein</topology>
    </subcellularLocation>
</comment>
<gene>
    <name evidence="8" type="ORF">HNR48_000546</name>
</gene>
<keyword evidence="5 6" id="KW-0472">Membrane</keyword>
<accession>A0A7X0JRF4</accession>
<protein>
    <submittedName>
        <fullName evidence="8">Putative RDD family membrane protein YckC</fullName>
    </submittedName>
</protein>
<proteinExistence type="predicted"/>
<evidence type="ECO:0000259" key="7">
    <source>
        <dbReference type="Pfam" id="PF06271"/>
    </source>
</evidence>
<evidence type="ECO:0000313" key="8">
    <source>
        <dbReference type="EMBL" id="MBB6520268.1"/>
    </source>
</evidence>
<dbReference type="PANTHER" id="PTHR36115">
    <property type="entry name" value="PROLINE-RICH ANTIGEN HOMOLOG-RELATED"/>
    <property type="match status" value="1"/>
</dbReference>
<feature type="domain" description="RDD" evidence="7">
    <location>
        <begin position="7"/>
        <end position="132"/>
    </location>
</feature>
<evidence type="ECO:0000256" key="3">
    <source>
        <dbReference type="ARBA" id="ARBA00022692"/>
    </source>
</evidence>